<organism evidence="13">
    <name type="scientific">Cyclopterus lumpus</name>
    <name type="common">Lumpsucker</name>
    <dbReference type="NCBI Taxonomy" id="8103"/>
    <lineage>
        <taxon>Eukaryota</taxon>
        <taxon>Metazoa</taxon>
        <taxon>Chordata</taxon>
        <taxon>Craniata</taxon>
        <taxon>Vertebrata</taxon>
        <taxon>Euteleostomi</taxon>
        <taxon>Actinopterygii</taxon>
        <taxon>Neopterygii</taxon>
        <taxon>Teleostei</taxon>
        <taxon>Neoteleostei</taxon>
        <taxon>Acanthomorphata</taxon>
        <taxon>Eupercaria</taxon>
        <taxon>Perciformes</taxon>
        <taxon>Cottioidei</taxon>
        <taxon>Cottales</taxon>
        <taxon>Cyclopteridae</taxon>
        <taxon>Cyclopterus</taxon>
    </lineage>
</organism>
<feature type="domain" description="Ig-like" evidence="12">
    <location>
        <begin position="227"/>
        <end position="322"/>
    </location>
</feature>
<evidence type="ECO:0000259" key="12">
    <source>
        <dbReference type="PROSITE" id="PS50835"/>
    </source>
</evidence>
<keyword evidence="7" id="KW-0325">Glycoprotein</keyword>
<dbReference type="PROSITE" id="PS50104">
    <property type="entry name" value="TIR"/>
    <property type="match status" value="1"/>
</dbReference>
<evidence type="ECO:0000256" key="3">
    <source>
        <dbReference type="ARBA" id="ARBA00022737"/>
    </source>
</evidence>
<keyword evidence="8" id="KW-0393">Immunoglobulin domain</keyword>
<keyword evidence="9" id="KW-0812">Transmembrane</keyword>
<dbReference type="PRINTS" id="PR01536">
    <property type="entry name" value="INTRLKN1R12F"/>
</dbReference>
<evidence type="ECO:0000256" key="8">
    <source>
        <dbReference type="ARBA" id="ARBA00023319"/>
    </source>
</evidence>
<dbReference type="PRINTS" id="PR01537">
    <property type="entry name" value="INTRLKN1R1F"/>
</dbReference>
<accession>A0A6M3RBN1</accession>
<dbReference type="SUPFAM" id="SSF48726">
    <property type="entry name" value="Immunoglobulin"/>
    <property type="match status" value="1"/>
</dbReference>
<gene>
    <name evidence="13" type="primary">IL1R4</name>
    <name evidence="13" type="synonym">IL33R</name>
    <name evidence="13" type="synonym">ST2</name>
</gene>
<sequence length="560" mass="63205">MNSSRLLLLIVMVMTPSECSGSAEPQCEGFDVESFYLLEGEAFYFEPYALDSGPLDKMFTWFRKNNNNKTENITSDENEDVHHHGGALFFLNPLIKDSGFYTARQHASSGQCYDYYANFDVSPTVIRRNLYPEIKNSDVNKRIPCPDPIQHTCAVLNGSFTWNKDSKLLQDNHKDHLWIYNMAKADEGIYTCICTWTHNGKEYKSSGSRSLEMEDLNVHRDVMILAPANKEYFAEEGAGLQLTCSVFCGTNVKSKCKASWRVDAVAPYWLAGYNETMETVNLRPSSTTISTAILTIDKVSAQDFKATFECRGQGMYKLESVSLNLKRRETIVPLFVGGVCVLIFCVFAAMLVKCFAIELVLFFRPCFPFSCCDKDGRLFDAYVVYQMQSPDKVTEDTLGHFVAKILPSVLEDKCGYRLFIHGRDDVPGEDRLELVEDRMKQSRRLMVILTPGSGSESESSDQHSVSPQNPEIGGFDWQVGLHHVLLQREMSVILIQLGDQGPQGYTHLPAGLQHLILKNAPIRWPEGSRGAGTRNSRFWKRVRYLMPATPAKRCPQSAVI</sequence>
<dbReference type="PROSITE" id="PS50835">
    <property type="entry name" value="IG_LIKE"/>
    <property type="match status" value="1"/>
</dbReference>
<evidence type="ECO:0000256" key="7">
    <source>
        <dbReference type="ARBA" id="ARBA00023180"/>
    </source>
</evidence>
<dbReference type="InterPro" id="IPR015621">
    <property type="entry name" value="IL-1_rcpt_fam"/>
</dbReference>
<evidence type="ECO:0000313" key="13">
    <source>
        <dbReference type="EMBL" id="QJD09006.1"/>
    </source>
</evidence>
<dbReference type="SUPFAM" id="SSF52200">
    <property type="entry name" value="Toll/Interleukin receptor TIR domain"/>
    <property type="match status" value="1"/>
</dbReference>
<dbReference type="InterPro" id="IPR013783">
    <property type="entry name" value="Ig-like_fold"/>
</dbReference>
<dbReference type="GO" id="GO:0016787">
    <property type="term" value="F:hydrolase activity"/>
    <property type="evidence" value="ECO:0007669"/>
    <property type="project" value="UniProtKB-KW"/>
</dbReference>
<dbReference type="EMBL" id="MN689246">
    <property type="protein sequence ID" value="QJD09006.1"/>
    <property type="molecule type" value="mRNA"/>
</dbReference>
<dbReference type="FunFam" id="3.40.50.10140:FF:000009">
    <property type="entry name" value="X-linked interleukin-1 receptor accessory protein-like 1"/>
    <property type="match status" value="1"/>
</dbReference>
<dbReference type="SMART" id="SM00255">
    <property type="entry name" value="TIR"/>
    <property type="match status" value="1"/>
</dbReference>
<dbReference type="Gene3D" id="3.40.50.10140">
    <property type="entry name" value="Toll/interleukin-1 receptor homology (TIR) domain"/>
    <property type="match status" value="1"/>
</dbReference>
<dbReference type="SMART" id="SM00409">
    <property type="entry name" value="IG"/>
    <property type="match status" value="3"/>
</dbReference>
<evidence type="ECO:0000256" key="2">
    <source>
        <dbReference type="ARBA" id="ARBA00022729"/>
    </source>
</evidence>
<comment type="similarity">
    <text evidence="1">Belongs to the interleukin-1 receptor family.</text>
</comment>
<evidence type="ECO:0000256" key="5">
    <source>
        <dbReference type="ARBA" id="ARBA00023027"/>
    </source>
</evidence>
<proteinExistence type="evidence at transcript level"/>
<dbReference type="PANTHER" id="PTHR11890:SF26">
    <property type="entry name" value="INTERLEUKIN-1 RECEPTOR TYPE 1"/>
    <property type="match status" value="1"/>
</dbReference>
<dbReference type="GO" id="GO:0004908">
    <property type="term" value="F:interleukin-1 receptor activity"/>
    <property type="evidence" value="ECO:0007669"/>
    <property type="project" value="InterPro"/>
</dbReference>
<keyword evidence="4" id="KW-0378">Hydrolase</keyword>
<dbReference type="Gene3D" id="2.60.40.10">
    <property type="entry name" value="Immunoglobulins"/>
    <property type="match status" value="3"/>
</dbReference>
<dbReference type="InterPro" id="IPR035897">
    <property type="entry name" value="Toll_tir_struct_dom_sf"/>
</dbReference>
<feature type="signal peptide" evidence="10">
    <location>
        <begin position="1"/>
        <end position="21"/>
    </location>
</feature>
<evidence type="ECO:0000256" key="6">
    <source>
        <dbReference type="ARBA" id="ARBA00023157"/>
    </source>
</evidence>
<evidence type="ECO:0000256" key="9">
    <source>
        <dbReference type="SAM" id="Phobius"/>
    </source>
</evidence>
<evidence type="ECO:0000256" key="1">
    <source>
        <dbReference type="ARBA" id="ARBA00009752"/>
    </source>
</evidence>
<protein>
    <submittedName>
        <fullName evidence="13">Interleukin 1 receptor 4</fullName>
    </submittedName>
</protein>
<keyword evidence="13" id="KW-0675">Receptor</keyword>
<keyword evidence="9" id="KW-1133">Transmembrane helix</keyword>
<feature type="domain" description="TIR" evidence="11">
    <location>
        <begin position="377"/>
        <end position="546"/>
    </location>
</feature>
<feature type="transmembrane region" description="Helical" evidence="9">
    <location>
        <begin position="331"/>
        <end position="352"/>
    </location>
</feature>
<dbReference type="InterPro" id="IPR000157">
    <property type="entry name" value="TIR_dom"/>
</dbReference>
<evidence type="ECO:0000256" key="4">
    <source>
        <dbReference type="ARBA" id="ARBA00022801"/>
    </source>
</evidence>
<dbReference type="InterPro" id="IPR007110">
    <property type="entry name" value="Ig-like_dom"/>
</dbReference>
<feature type="chain" id="PRO_5027046902" evidence="10">
    <location>
        <begin position="22"/>
        <end position="560"/>
    </location>
</feature>
<evidence type="ECO:0000259" key="11">
    <source>
        <dbReference type="PROSITE" id="PS50104"/>
    </source>
</evidence>
<dbReference type="Pfam" id="PF01582">
    <property type="entry name" value="TIR"/>
    <property type="match status" value="1"/>
</dbReference>
<dbReference type="AlphaFoldDB" id="A0A6M3RBN1"/>
<dbReference type="InterPro" id="IPR036179">
    <property type="entry name" value="Ig-like_dom_sf"/>
</dbReference>
<name>A0A6M3RBN1_CYCLU</name>
<dbReference type="InterPro" id="IPR004074">
    <property type="entry name" value="IL-1_rcpt_I/II-typ"/>
</dbReference>
<dbReference type="PANTHER" id="PTHR11890">
    <property type="entry name" value="INTERLEUKIN-1 RECEPTOR FAMILY MEMBER"/>
    <property type="match status" value="1"/>
</dbReference>
<keyword evidence="6" id="KW-1015">Disulfide bond</keyword>
<keyword evidence="3" id="KW-0677">Repeat</keyword>
<dbReference type="InterPro" id="IPR003599">
    <property type="entry name" value="Ig_sub"/>
</dbReference>
<reference evidence="13" key="1">
    <citation type="journal article" date="2020" name="Front. Immunol.">
        <title>Interleukin-1 Ligands and Receptors in Lumpfish (Cyclopterus lumpus L.): Molecular Characterization, Phylogeny, Gene Expression, and Transcriptome Analyses.</title>
        <authorList>
            <person name="Eggestol H.O."/>
            <person name="Lunde H.S."/>
            <person name="Knutsen T.M."/>
            <person name="Haugland G.T."/>
        </authorList>
    </citation>
    <scope>NUCLEOTIDE SEQUENCE</scope>
</reference>
<keyword evidence="2 10" id="KW-0732">Signal</keyword>
<evidence type="ECO:0000256" key="10">
    <source>
        <dbReference type="SAM" id="SignalP"/>
    </source>
</evidence>
<keyword evidence="5" id="KW-0520">NAD</keyword>
<keyword evidence="9" id="KW-0472">Membrane</keyword>